<evidence type="ECO:0000313" key="4">
    <source>
        <dbReference type="Proteomes" id="UP001168972"/>
    </source>
</evidence>
<keyword evidence="4" id="KW-1185">Reference proteome</keyword>
<evidence type="ECO:0000256" key="2">
    <source>
        <dbReference type="SAM" id="MobiDB-lite"/>
    </source>
</evidence>
<evidence type="ECO:0000256" key="1">
    <source>
        <dbReference type="SAM" id="Coils"/>
    </source>
</evidence>
<feature type="region of interest" description="Disordered" evidence="2">
    <location>
        <begin position="1076"/>
        <end position="1106"/>
    </location>
</feature>
<feature type="region of interest" description="Disordered" evidence="2">
    <location>
        <begin position="1"/>
        <end position="31"/>
    </location>
</feature>
<feature type="compositionally biased region" description="Polar residues" evidence="2">
    <location>
        <begin position="849"/>
        <end position="858"/>
    </location>
</feature>
<reference evidence="3" key="1">
    <citation type="journal article" date="2023" name="bioRxiv">
        <title>Scaffold-level genome assemblies of two parasitoid biocontrol wasps reveal the parthenogenesis mechanism and an associated novel virus.</title>
        <authorList>
            <person name="Inwood S."/>
            <person name="Skelly J."/>
            <person name="Guhlin J."/>
            <person name="Harrop T."/>
            <person name="Goldson S."/>
            <person name="Dearden P."/>
        </authorList>
    </citation>
    <scope>NUCLEOTIDE SEQUENCE</scope>
    <source>
        <strain evidence="3">Lincoln</strain>
        <tissue evidence="3">Whole body</tissue>
    </source>
</reference>
<feature type="compositionally biased region" description="Polar residues" evidence="2">
    <location>
        <begin position="65"/>
        <end position="84"/>
    </location>
</feature>
<evidence type="ECO:0008006" key="5">
    <source>
        <dbReference type="Google" id="ProtNLM"/>
    </source>
</evidence>
<feature type="region of interest" description="Disordered" evidence="2">
    <location>
        <begin position="302"/>
        <end position="321"/>
    </location>
</feature>
<dbReference type="Proteomes" id="UP001168972">
    <property type="component" value="Unassembled WGS sequence"/>
</dbReference>
<keyword evidence="1" id="KW-0175">Coiled coil</keyword>
<feature type="compositionally biased region" description="Basic and acidic residues" evidence="2">
    <location>
        <begin position="543"/>
        <end position="554"/>
    </location>
</feature>
<feature type="compositionally biased region" description="Low complexity" evidence="2">
    <location>
        <begin position="814"/>
        <end position="835"/>
    </location>
</feature>
<feature type="region of interest" description="Disordered" evidence="2">
    <location>
        <begin position="1124"/>
        <end position="1152"/>
    </location>
</feature>
<feature type="region of interest" description="Disordered" evidence="2">
    <location>
        <begin position="807"/>
        <end position="858"/>
    </location>
</feature>
<proteinExistence type="predicted"/>
<accession>A0AA39KMC3</accession>
<feature type="region of interest" description="Disordered" evidence="2">
    <location>
        <begin position="47"/>
        <end position="84"/>
    </location>
</feature>
<feature type="coiled-coil region" evidence="1">
    <location>
        <begin position="471"/>
        <end position="498"/>
    </location>
</feature>
<feature type="region of interest" description="Disordered" evidence="2">
    <location>
        <begin position="522"/>
        <end position="587"/>
    </location>
</feature>
<evidence type="ECO:0000313" key="3">
    <source>
        <dbReference type="EMBL" id="KAK0166616.1"/>
    </source>
</evidence>
<dbReference type="EMBL" id="JAQQBR010001832">
    <property type="protein sequence ID" value="KAK0166616.1"/>
    <property type="molecule type" value="Genomic_DNA"/>
</dbReference>
<sequence length="1152" mass="128723">MTPGVSDGPKNTGTLPKSNRRNDRNREVISSNEQLIRSAYYHGRPQHSNNLLDWQPVSDREPQRTTKNSNTRTTLPGPSISRQDYTNIVTYGGSRQQNYPSEDYAQWQDMAQPVNSRAQSPLHAQGTKPMNVDQMPDRRQVESRLNQIRDYIRVTSTMMESLSQSRDPRASTQYKNLSRMVEDLYDSETKLAKLLENYRGPISESDSHSLQTSNQMKRFAELTGILNSQDHLLTACDQRNDENGDGEESVESQLRKKMEASQRKLAELQDHQANLVGMQLRVRERLNEARQAQQALLLQENHVSDASNSSPGWDSETHPQQQLANDAGLWESGTTALKGKLAALQNKKKQMDSLVAEFQAVEMSERASNSSDNPRYTDRDKIVELETLKHQLAHLKGLMEEATRVRDSFNPMSEQTETAPHTSQAYYENGEVPEEEVGAMASRNSFDHTVDVGEIYSKFNNSTERLTVDQIQAVTRELKEQQTLLQSARAELQRLKNSSDQSASLISAPVLTLQVSTPPSFLGIPGGEKKSSNNINVNGENAYSKKRELEDLTRKNHSQPSSANRDNGSIDWGSRRGSNSHLSHSSTSANVWPLSNAVAGHSNEQSVDGISTAENILDIGPQITTVESGIGNNWWNIPTVLPMAPPSNVGHTGSIEYYRQLLMGSQAQQLQMMSTTMQQCCQLLWSQQRELQSMRAAITQLQQYFRQMEIQPRITRNENEGYSNLTRSAHHLGNTLDASLPPSSSLPNLVSLPTASSTISHPTIATCANSQHHNNQQLNNQVPPGNRANNYWDNFRSYSRQNLLSENPKSITDSQPAPSSNSSLSTNTASASAHSPLVRDKRNREHGTTDNLSLPSVSSSDAQYSLNLQLPSSNLQTQDREISTARNNILSNEPTHSQQVENFWEEAHSSFRLVPESSDDIYSLRHLSGEMRDILLSLIAVNRRQPDYLVVILKEIKAISEDQRLRPRLLRSLRALYDTQSPNNPMNETIYQTASESCQSSDDDSEIGVKASPLLNTNPDQSLMTEFVVPTHSIMQEPQNMSAYLVDHFEFEGVAQLDHHPATLGISVTSGYNEDLAEADQSRPDASNNQQNSLNDGNDAIGDNNEVPAFVGHNDTALEVNLENTNSENRNDEEAMMDNSILDSIPTRLLHH</sequence>
<feature type="compositionally biased region" description="Polar residues" evidence="2">
    <location>
        <begin position="1084"/>
        <end position="1096"/>
    </location>
</feature>
<comment type="caution">
    <text evidence="3">The sequence shown here is derived from an EMBL/GenBank/DDBJ whole genome shotgun (WGS) entry which is preliminary data.</text>
</comment>
<feature type="compositionally biased region" description="Polar residues" evidence="2">
    <location>
        <begin position="304"/>
        <end position="321"/>
    </location>
</feature>
<feature type="compositionally biased region" description="Polar residues" evidence="2">
    <location>
        <begin position="532"/>
        <end position="541"/>
    </location>
</feature>
<organism evidence="3 4">
    <name type="scientific">Microctonus hyperodae</name>
    <name type="common">Parasitoid wasp</name>
    <dbReference type="NCBI Taxonomy" id="165561"/>
    <lineage>
        <taxon>Eukaryota</taxon>
        <taxon>Metazoa</taxon>
        <taxon>Ecdysozoa</taxon>
        <taxon>Arthropoda</taxon>
        <taxon>Hexapoda</taxon>
        <taxon>Insecta</taxon>
        <taxon>Pterygota</taxon>
        <taxon>Neoptera</taxon>
        <taxon>Endopterygota</taxon>
        <taxon>Hymenoptera</taxon>
        <taxon>Apocrita</taxon>
        <taxon>Ichneumonoidea</taxon>
        <taxon>Braconidae</taxon>
        <taxon>Euphorinae</taxon>
        <taxon>Microctonus</taxon>
    </lineage>
</organism>
<name>A0AA39KMC3_MICHY</name>
<protein>
    <recommendedName>
        <fullName evidence="5">Pericentriolar material 1 protein</fullName>
    </recommendedName>
</protein>
<feature type="compositionally biased region" description="Basic and acidic residues" evidence="2">
    <location>
        <begin position="837"/>
        <end position="848"/>
    </location>
</feature>
<gene>
    <name evidence="3" type="ORF">PV327_004108</name>
</gene>
<feature type="compositionally biased region" description="Low complexity" evidence="2">
    <location>
        <begin position="575"/>
        <end position="587"/>
    </location>
</feature>
<dbReference type="AlphaFoldDB" id="A0AA39KMC3"/>
<reference evidence="3" key="2">
    <citation type="submission" date="2023-03" db="EMBL/GenBank/DDBJ databases">
        <authorList>
            <person name="Inwood S.N."/>
            <person name="Skelly J.G."/>
            <person name="Guhlin J."/>
            <person name="Harrop T.W.R."/>
            <person name="Goldson S.G."/>
            <person name="Dearden P.K."/>
        </authorList>
    </citation>
    <scope>NUCLEOTIDE SEQUENCE</scope>
    <source>
        <strain evidence="3">Lincoln</strain>
        <tissue evidence="3">Whole body</tissue>
    </source>
</reference>
<feature type="compositionally biased region" description="Polar residues" evidence="2">
    <location>
        <begin position="558"/>
        <end position="567"/>
    </location>
</feature>